<feature type="transmembrane region" description="Helical" evidence="1">
    <location>
        <begin position="27"/>
        <end position="49"/>
    </location>
</feature>
<evidence type="ECO:0000256" key="1">
    <source>
        <dbReference type="SAM" id="Phobius"/>
    </source>
</evidence>
<proteinExistence type="predicted"/>
<evidence type="ECO:0000313" key="2">
    <source>
        <dbReference type="EMBL" id="QHU23011.1"/>
    </source>
</evidence>
<keyword evidence="1" id="KW-0472">Membrane</keyword>
<accession>A0A6C0L0J5</accession>
<dbReference type="InterPro" id="IPR036844">
    <property type="entry name" value="Hint_dom_sf"/>
</dbReference>
<organism evidence="2">
    <name type="scientific">viral metagenome</name>
    <dbReference type="NCBI Taxonomy" id="1070528"/>
    <lineage>
        <taxon>unclassified sequences</taxon>
        <taxon>metagenomes</taxon>
        <taxon>organismal metagenomes</taxon>
    </lineage>
</organism>
<protein>
    <recommendedName>
        <fullName evidence="3">Hedgehog/Intein (Hint) domain-containing protein</fullName>
    </recommendedName>
</protein>
<dbReference type="AlphaFoldDB" id="A0A6C0L0J5"/>
<keyword evidence="1" id="KW-1133">Transmembrane helix</keyword>
<name>A0A6C0L0J5_9ZZZZ</name>
<evidence type="ECO:0008006" key="3">
    <source>
        <dbReference type="Google" id="ProtNLM"/>
    </source>
</evidence>
<reference evidence="2" key="1">
    <citation type="journal article" date="2020" name="Nature">
        <title>Giant virus diversity and host interactions through global metagenomics.</title>
        <authorList>
            <person name="Schulz F."/>
            <person name="Roux S."/>
            <person name="Paez-Espino D."/>
            <person name="Jungbluth S."/>
            <person name="Walsh D.A."/>
            <person name="Denef V.J."/>
            <person name="McMahon K.D."/>
            <person name="Konstantinidis K.T."/>
            <person name="Eloe-Fadrosh E.A."/>
            <person name="Kyrpides N.C."/>
            <person name="Woyke T."/>
        </authorList>
    </citation>
    <scope>NUCLEOTIDE SEQUENCE</scope>
    <source>
        <strain evidence="2">GVMAG-S-ERX555907-63</strain>
    </source>
</reference>
<feature type="transmembrane region" description="Helical" evidence="1">
    <location>
        <begin position="202"/>
        <end position="227"/>
    </location>
</feature>
<feature type="transmembrane region" description="Helical" evidence="1">
    <location>
        <begin position="163"/>
        <end position="182"/>
    </location>
</feature>
<keyword evidence="1" id="KW-0812">Transmembrane</keyword>
<sequence length="568" mass="64373">MERHSGKLKLLLKDMACITCSHIPYGLFQITIFFVIACIITLLVIAFYMQKKWRKNWDKYRCSLTAIPFASFINPKESMLTNLDYCVKKKTQPMIKAYTKYKLDSAAASVIKENENAIKEAIKTEKTVNEAKEETKSMFSGLFEIFNRMLQIFKYSTHSIQNLFFKIGAIIWTLYHLLITQINTISIQIAQFQRLIVVVKALAILAAGAFLPLIPLSAIMIALIIVIDLEAKAAEKRAYCCFTPETMIDTQKGKTSIQDISLGDSLSGGGTVTGIVSLLTPNTPVIQLGANTCVTCDHLLLNNNKWQHVDELFLGNYSKTKFTNGLMCLVTTNNIIKSGGITFRDYEEVRTEDIQCKIAGIILQSLNNSNTHLQNLLPKYELGERNNCLPGQTKVRLLNGDYQRIDSIDVGTITSCGKVLGIYKCITKNIEWFNVNGTIVSPRVICKPSPQNFVINKVESKGSRFSSDFQGWSKAYNIGEYSPISNNDFGYHLILESRHFELENGLFVRDFVESDDEIVQDFITKIVLTDLNKYYNEYLSFINNTNYKTNYQNKDSKQFINKGRCPSF</sequence>
<dbReference type="EMBL" id="MN741020">
    <property type="protein sequence ID" value="QHU23011.1"/>
    <property type="molecule type" value="Genomic_DNA"/>
</dbReference>
<dbReference type="SUPFAM" id="SSF51294">
    <property type="entry name" value="Hedgehog/intein (Hint) domain"/>
    <property type="match status" value="1"/>
</dbReference>